<accession>R7RX45</accession>
<evidence type="ECO:0000313" key="3">
    <source>
        <dbReference type="Proteomes" id="UP000053927"/>
    </source>
</evidence>
<feature type="compositionally biased region" description="Polar residues" evidence="1">
    <location>
        <begin position="30"/>
        <end position="47"/>
    </location>
</feature>
<dbReference type="AlphaFoldDB" id="R7RX45"/>
<dbReference type="EMBL" id="JH687400">
    <property type="protein sequence ID" value="EIM79961.1"/>
    <property type="molecule type" value="Genomic_DNA"/>
</dbReference>
<feature type="compositionally biased region" description="Acidic residues" evidence="1">
    <location>
        <begin position="257"/>
        <end position="267"/>
    </location>
</feature>
<feature type="compositionally biased region" description="Polar residues" evidence="1">
    <location>
        <begin position="222"/>
        <end position="233"/>
    </location>
</feature>
<dbReference type="GeneID" id="18804176"/>
<reference evidence="3" key="1">
    <citation type="journal article" date="2012" name="Science">
        <title>The Paleozoic origin of enzymatic lignin decomposition reconstructed from 31 fungal genomes.</title>
        <authorList>
            <person name="Floudas D."/>
            <person name="Binder M."/>
            <person name="Riley R."/>
            <person name="Barry K."/>
            <person name="Blanchette R.A."/>
            <person name="Henrissat B."/>
            <person name="Martinez A.T."/>
            <person name="Otillar R."/>
            <person name="Spatafora J.W."/>
            <person name="Yadav J.S."/>
            <person name="Aerts A."/>
            <person name="Benoit I."/>
            <person name="Boyd A."/>
            <person name="Carlson A."/>
            <person name="Copeland A."/>
            <person name="Coutinho P.M."/>
            <person name="de Vries R.P."/>
            <person name="Ferreira P."/>
            <person name="Findley K."/>
            <person name="Foster B."/>
            <person name="Gaskell J."/>
            <person name="Glotzer D."/>
            <person name="Gorecki P."/>
            <person name="Heitman J."/>
            <person name="Hesse C."/>
            <person name="Hori C."/>
            <person name="Igarashi K."/>
            <person name="Jurgens J.A."/>
            <person name="Kallen N."/>
            <person name="Kersten P."/>
            <person name="Kohler A."/>
            <person name="Kuees U."/>
            <person name="Kumar T.K.A."/>
            <person name="Kuo A."/>
            <person name="LaButti K."/>
            <person name="Larrondo L.F."/>
            <person name="Lindquist E."/>
            <person name="Ling A."/>
            <person name="Lombard V."/>
            <person name="Lucas S."/>
            <person name="Lundell T."/>
            <person name="Martin R."/>
            <person name="McLaughlin D.J."/>
            <person name="Morgenstern I."/>
            <person name="Morin E."/>
            <person name="Murat C."/>
            <person name="Nagy L.G."/>
            <person name="Nolan M."/>
            <person name="Ohm R.A."/>
            <person name="Patyshakuliyeva A."/>
            <person name="Rokas A."/>
            <person name="Ruiz-Duenas F.J."/>
            <person name="Sabat G."/>
            <person name="Salamov A."/>
            <person name="Samejima M."/>
            <person name="Schmutz J."/>
            <person name="Slot J.C."/>
            <person name="St John F."/>
            <person name="Stenlid J."/>
            <person name="Sun H."/>
            <person name="Sun S."/>
            <person name="Syed K."/>
            <person name="Tsang A."/>
            <person name="Wiebenga A."/>
            <person name="Young D."/>
            <person name="Pisabarro A."/>
            <person name="Eastwood D.C."/>
            <person name="Martin F."/>
            <person name="Cullen D."/>
            <person name="Grigoriev I.V."/>
            <person name="Hibbett D.S."/>
        </authorList>
    </citation>
    <scope>NUCLEOTIDE SEQUENCE [LARGE SCALE GENOMIC DNA]</scope>
    <source>
        <strain evidence="3">FP-91666</strain>
    </source>
</reference>
<feature type="compositionally biased region" description="Low complexity" evidence="1">
    <location>
        <begin position="133"/>
        <end position="144"/>
    </location>
</feature>
<feature type="region of interest" description="Disordered" evidence="1">
    <location>
        <begin position="170"/>
        <end position="277"/>
    </location>
</feature>
<dbReference type="Proteomes" id="UP000053927">
    <property type="component" value="Unassembled WGS sequence"/>
</dbReference>
<dbReference type="KEGG" id="shs:STEHIDRAFT_172942"/>
<feature type="compositionally biased region" description="Low complexity" evidence="1">
    <location>
        <begin position="183"/>
        <end position="208"/>
    </location>
</feature>
<keyword evidence="3" id="KW-1185">Reference proteome</keyword>
<sequence>MAHQAHVRHPSTSTHAPPPTTLHLTFTSPDPYNTTLVPSSPTATTGIAQSHSPSALSFSSSALADTPTPLPIHNGNGDRSISDEGGIWDGEERRGDSISIRVESPVSEYSAPRTSPASSSRSGSGSRGRGRSRSQSGSIQRPSGAHPHLTTTVAGSGIISASGSLMFAPTARGGAGPGGVGGSRTTTPVVRLGQRPRSSSGERSGGTSEVERPEALYVVVSPASSSVNQNQKTGGRVARTEYATWEGEGGGRGVGEQDAEEDSGEDEDARKGESGSR</sequence>
<feature type="compositionally biased region" description="Basic and acidic residues" evidence="1">
    <location>
        <begin position="268"/>
        <end position="277"/>
    </location>
</feature>
<protein>
    <submittedName>
        <fullName evidence="2">Uncharacterized protein</fullName>
    </submittedName>
</protein>
<evidence type="ECO:0000256" key="1">
    <source>
        <dbReference type="SAM" id="MobiDB-lite"/>
    </source>
</evidence>
<dbReference type="RefSeq" id="XP_007310948.1">
    <property type="nucleotide sequence ID" value="XM_007310886.1"/>
</dbReference>
<proteinExistence type="predicted"/>
<feature type="compositionally biased region" description="Gly residues" evidence="1">
    <location>
        <begin position="173"/>
        <end position="182"/>
    </location>
</feature>
<organism evidence="2 3">
    <name type="scientific">Stereum hirsutum (strain FP-91666)</name>
    <name type="common">White-rot fungus</name>
    <dbReference type="NCBI Taxonomy" id="721885"/>
    <lineage>
        <taxon>Eukaryota</taxon>
        <taxon>Fungi</taxon>
        <taxon>Dikarya</taxon>
        <taxon>Basidiomycota</taxon>
        <taxon>Agaricomycotina</taxon>
        <taxon>Agaricomycetes</taxon>
        <taxon>Russulales</taxon>
        <taxon>Stereaceae</taxon>
        <taxon>Stereum</taxon>
    </lineage>
</organism>
<feature type="compositionally biased region" description="Low complexity" evidence="1">
    <location>
        <begin position="110"/>
        <end position="124"/>
    </location>
</feature>
<gene>
    <name evidence="2" type="ORF">STEHIDRAFT_172942</name>
</gene>
<name>R7RX45_STEHR</name>
<evidence type="ECO:0000313" key="2">
    <source>
        <dbReference type="EMBL" id="EIM79961.1"/>
    </source>
</evidence>
<feature type="compositionally biased region" description="Low complexity" evidence="1">
    <location>
        <begin position="48"/>
        <end position="64"/>
    </location>
</feature>
<feature type="region of interest" description="Disordered" evidence="1">
    <location>
        <begin position="1"/>
        <end position="151"/>
    </location>
</feature>
<feature type="compositionally biased region" description="Low complexity" evidence="1">
    <location>
        <begin position="10"/>
        <end position="29"/>
    </location>
</feature>